<evidence type="ECO:0000256" key="1">
    <source>
        <dbReference type="SAM" id="SignalP"/>
    </source>
</evidence>
<sequence>MRSSLFLACLAVAVAVPSSALSSTLQKYLCFYNGKFTNKQFLEQNPDSGATKVETRVTSVYLNNISQNPFTYVEQSDNGELVLAELGEVTEGPNERIEVTTYNLTNYIGKKLGEIEINDFRNLTRDQLHGNPGCGGSLQLVDDSRFEGDLPDCRHISSSGLRRDYTASLTCDTIIVGIPRGAAETAPNGEMTLKLEGAKFPLPDGSSCTCGNTSS</sequence>
<evidence type="ECO:0000313" key="3">
    <source>
        <dbReference type="Proteomes" id="UP000678393"/>
    </source>
</evidence>
<protein>
    <submittedName>
        <fullName evidence="2">Uncharacterized protein</fullName>
    </submittedName>
</protein>
<dbReference type="Proteomes" id="UP000678393">
    <property type="component" value="Unassembled WGS sequence"/>
</dbReference>
<organism evidence="2 3">
    <name type="scientific">Candidula unifasciata</name>
    <dbReference type="NCBI Taxonomy" id="100452"/>
    <lineage>
        <taxon>Eukaryota</taxon>
        <taxon>Metazoa</taxon>
        <taxon>Spiralia</taxon>
        <taxon>Lophotrochozoa</taxon>
        <taxon>Mollusca</taxon>
        <taxon>Gastropoda</taxon>
        <taxon>Heterobranchia</taxon>
        <taxon>Euthyneura</taxon>
        <taxon>Panpulmonata</taxon>
        <taxon>Eupulmonata</taxon>
        <taxon>Stylommatophora</taxon>
        <taxon>Helicina</taxon>
        <taxon>Helicoidea</taxon>
        <taxon>Geomitridae</taxon>
        <taxon>Candidula</taxon>
    </lineage>
</organism>
<dbReference type="InterPro" id="IPR038672">
    <property type="entry name" value="CpcT/CpeT_sf"/>
</dbReference>
<keyword evidence="3" id="KW-1185">Reference proteome</keyword>
<gene>
    <name evidence="2" type="ORF">CUNI_LOCUS10262</name>
</gene>
<feature type="chain" id="PRO_5035800211" evidence="1">
    <location>
        <begin position="21"/>
        <end position="215"/>
    </location>
</feature>
<proteinExistence type="predicted"/>
<accession>A0A8S3Z5J7</accession>
<dbReference type="EMBL" id="CAJHNH020001853">
    <property type="protein sequence ID" value="CAG5124704.1"/>
    <property type="molecule type" value="Genomic_DNA"/>
</dbReference>
<dbReference type="Gene3D" id="2.40.128.590">
    <property type="entry name" value="CpcT/CpeT domain"/>
    <property type="match status" value="1"/>
</dbReference>
<feature type="signal peptide" evidence="1">
    <location>
        <begin position="1"/>
        <end position="20"/>
    </location>
</feature>
<reference evidence="2" key="1">
    <citation type="submission" date="2021-04" db="EMBL/GenBank/DDBJ databases">
        <authorList>
            <consortium name="Molecular Ecology Group"/>
        </authorList>
    </citation>
    <scope>NUCLEOTIDE SEQUENCE</scope>
</reference>
<dbReference type="AlphaFoldDB" id="A0A8S3Z5J7"/>
<comment type="caution">
    <text evidence="2">The sequence shown here is derived from an EMBL/GenBank/DDBJ whole genome shotgun (WGS) entry which is preliminary data.</text>
</comment>
<name>A0A8S3Z5J7_9EUPU</name>
<keyword evidence="1" id="KW-0732">Signal</keyword>
<evidence type="ECO:0000313" key="2">
    <source>
        <dbReference type="EMBL" id="CAG5124704.1"/>
    </source>
</evidence>